<feature type="domain" description="Thioredoxin" evidence="4">
    <location>
        <begin position="55"/>
        <end position="195"/>
    </location>
</feature>
<dbReference type="GO" id="GO:0017004">
    <property type="term" value="P:cytochrome complex assembly"/>
    <property type="evidence" value="ECO:0007669"/>
    <property type="project" value="UniProtKB-KW"/>
</dbReference>
<comment type="caution">
    <text evidence="5">The sequence shown here is derived from an EMBL/GenBank/DDBJ whole genome shotgun (WGS) entry which is preliminary data.</text>
</comment>
<evidence type="ECO:0000256" key="2">
    <source>
        <dbReference type="ARBA" id="ARBA00022748"/>
    </source>
</evidence>
<dbReference type="PROSITE" id="PS00194">
    <property type="entry name" value="THIOREDOXIN_1"/>
    <property type="match status" value="1"/>
</dbReference>
<proteinExistence type="predicted"/>
<dbReference type="PANTHER" id="PTHR42852">
    <property type="entry name" value="THIOL:DISULFIDE INTERCHANGE PROTEIN DSBE"/>
    <property type="match status" value="1"/>
</dbReference>
<sequence>MTENPAPKKWFSKSNIGNVLFFAAILTILFVPGARSLVTRGLMAVGFFQPKTEQAVKLTAVPDVAFNDATGRSVNLSSLKGKVVFINFWATWCPPCLAELPSIDALHQKLSANPGIVFLMVDVDNQLNKSMPFIKDHGYNLPVYGVASDIPSELVGQSIPTTVVIDKKGEMVFHHEGVADYSGDKFEQYLLKLESQ</sequence>
<dbReference type="PANTHER" id="PTHR42852:SF17">
    <property type="entry name" value="THIOREDOXIN-LIKE PROTEIN HI_1115"/>
    <property type="match status" value="1"/>
</dbReference>
<dbReference type="InterPro" id="IPR036249">
    <property type="entry name" value="Thioredoxin-like_sf"/>
</dbReference>
<dbReference type="PROSITE" id="PS51352">
    <property type="entry name" value="THIOREDOXIN_2"/>
    <property type="match status" value="1"/>
</dbReference>
<dbReference type="InterPro" id="IPR013766">
    <property type="entry name" value="Thioredoxin_domain"/>
</dbReference>
<dbReference type="RefSeq" id="WP_191159722.1">
    <property type="nucleotide sequence ID" value="NZ_JACWMX010000001.1"/>
</dbReference>
<dbReference type="SUPFAM" id="SSF52833">
    <property type="entry name" value="Thioredoxin-like"/>
    <property type="match status" value="1"/>
</dbReference>
<gene>
    <name evidence="5" type="ORF">IDJ76_00760</name>
</gene>
<dbReference type="InterPro" id="IPR050553">
    <property type="entry name" value="Thioredoxin_ResA/DsbE_sf"/>
</dbReference>
<evidence type="ECO:0000313" key="6">
    <source>
        <dbReference type="Proteomes" id="UP000619078"/>
    </source>
</evidence>
<accession>A0A926S0Y8</accession>
<keyword evidence="3" id="KW-0676">Redox-active center</keyword>
<dbReference type="Proteomes" id="UP000619078">
    <property type="component" value="Unassembled WGS sequence"/>
</dbReference>
<dbReference type="CDD" id="cd02966">
    <property type="entry name" value="TlpA_like_family"/>
    <property type="match status" value="1"/>
</dbReference>
<organism evidence="5 6">
    <name type="scientific">Mucilaginibacter glaciei</name>
    <dbReference type="NCBI Taxonomy" id="2772109"/>
    <lineage>
        <taxon>Bacteria</taxon>
        <taxon>Pseudomonadati</taxon>
        <taxon>Bacteroidota</taxon>
        <taxon>Sphingobacteriia</taxon>
        <taxon>Sphingobacteriales</taxon>
        <taxon>Sphingobacteriaceae</taxon>
        <taxon>Mucilaginibacter</taxon>
    </lineage>
</organism>
<dbReference type="Pfam" id="PF08534">
    <property type="entry name" value="Redoxin"/>
    <property type="match status" value="1"/>
</dbReference>
<evidence type="ECO:0000313" key="5">
    <source>
        <dbReference type="EMBL" id="MBD1391614.1"/>
    </source>
</evidence>
<dbReference type="GO" id="GO:0030313">
    <property type="term" value="C:cell envelope"/>
    <property type="evidence" value="ECO:0007669"/>
    <property type="project" value="UniProtKB-SubCell"/>
</dbReference>
<dbReference type="Gene3D" id="3.40.30.10">
    <property type="entry name" value="Glutaredoxin"/>
    <property type="match status" value="1"/>
</dbReference>
<evidence type="ECO:0000256" key="3">
    <source>
        <dbReference type="ARBA" id="ARBA00023284"/>
    </source>
</evidence>
<dbReference type="GO" id="GO:0016491">
    <property type="term" value="F:oxidoreductase activity"/>
    <property type="evidence" value="ECO:0007669"/>
    <property type="project" value="InterPro"/>
</dbReference>
<dbReference type="AlphaFoldDB" id="A0A926S0Y8"/>
<evidence type="ECO:0000256" key="1">
    <source>
        <dbReference type="ARBA" id="ARBA00004196"/>
    </source>
</evidence>
<evidence type="ECO:0000259" key="4">
    <source>
        <dbReference type="PROSITE" id="PS51352"/>
    </source>
</evidence>
<keyword evidence="6" id="KW-1185">Reference proteome</keyword>
<dbReference type="InterPro" id="IPR017937">
    <property type="entry name" value="Thioredoxin_CS"/>
</dbReference>
<name>A0A926S0Y8_9SPHI</name>
<protein>
    <submittedName>
        <fullName evidence="5">TlpA family protein disulfide reductase</fullName>
    </submittedName>
</protein>
<comment type="subcellular location">
    <subcellularLocation>
        <location evidence="1">Cell envelope</location>
    </subcellularLocation>
</comment>
<dbReference type="InterPro" id="IPR013740">
    <property type="entry name" value="Redoxin"/>
</dbReference>
<reference evidence="5" key="1">
    <citation type="submission" date="2020-09" db="EMBL/GenBank/DDBJ databases">
        <title>Novel species of Mucilaginibacter isolated from a glacier on the Tibetan Plateau.</title>
        <authorList>
            <person name="Liu Q."/>
            <person name="Xin Y.-H."/>
        </authorList>
    </citation>
    <scope>NUCLEOTIDE SEQUENCE</scope>
    <source>
        <strain evidence="5">ZB1P21</strain>
    </source>
</reference>
<dbReference type="EMBL" id="JACWMX010000001">
    <property type="protein sequence ID" value="MBD1391614.1"/>
    <property type="molecule type" value="Genomic_DNA"/>
</dbReference>
<keyword evidence="2" id="KW-0201">Cytochrome c-type biogenesis</keyword>